<reference evidence="2" key="1">
    <citation type="submission" date="2019-01" db="EMBL/GenBank/DDBJ databases">
        <title>Colletotrichum abscissum LGMF1257.</title>
        <authorList>
            <person name="Baroncelli R."/>
        </authorList>
    </citation>
    <scope>NUCLEOTIDE SEQUENCE</scope>
    <source>
        <strain evidence="2">Ca142</strain>
    </source>
</reference>
<evidence type="ECO:0000313" key="3">
    <source>
        <dbReference type="Proteomes" id="UP001056436"/>
    </source>
</evidence>
<organism evidence="2 3">
    <name type="scientific">Colletotrichum abscissum</name>
    <dbReference type="NCBI Taxonomy" id="1671311"/>
    <lineage>
        <taxon>Eukaryota</taxon>
        <taxon>Fungi</taxon>
        <taxon>Dikarya</taxon>
        <taxon>Ascomycota</taxon>
        <taxon>Pezizomycotina</taxon>
        <taxon>Sordariomycetes</taxon>
        <taxon>Hypocreomycetidae</taxon>
        <taxon>Glomerellales</taxon>
        <taxon>Glomerellaceae</taxon>
        <taxon>Colletotrichum</taxon>
        <taxon>Colletotrichum acutatum species complex</taxon>
    </lineage>
</organism>
<proteinExistence type="predicted"/>
<evidence type="ECO:0000256" key="1">
    <source>
        <dbReference type="SAM" id="MobiDB-lite"/>
    </source>
</evidence>
<dbReference type="EMBL" id="SDAQ01000107">
    <property type="protein sequence ID" value="KAI3538201.1"/>
    <property type="molecule type" value="Genomic_DNA"/>
</dbReference>
<gene>
    <name evidence="2" type="ORF">CABS02_11845</name>
</gene>
<sequence length="138" mass="15017">MVKSARAAEAEGRVRNSDAEELGTAGTSGPSGNRREARSVRGPRAPLWLAGRPLAASARWDRIGQDRAPAFAVRPVSLSASLNCTLVRKAQTATSRLVTALVREESSRKKKRENEMARVWPRCANAKIEIGQNIKKTP</sequence>
<dbReference type="AlphaFoldDB" id="A0A9Q0AYD4"/>
<name>A0A9Q0AYD4_9PEZI</name>
<accession>A0A9Q0AYD4</accession>
<feature type="region of interest" description="Disordered" evidence="1">
    <location>
        <begin position="1"/>
        <end position="44"/>
    </location>
</feature>
<keyword evidence="3" id="KW-1185">Reference proteome</keyword>
<dbReference type="Proteomes" id="UP001056436">
    <property type="component" value="Unassembled WGS sequence"/>
</dbReference>
<dbReference type="OrthoDB" id="10497448at2759"/>
<comment type="caution">
    <text evidence="2">The sequence shown here is derived from an EMBL/GenBank/DDBJ whole genome shotgun (WGS) entry which is preliminary data.</text>
</comment>
<protein>
    <submittedName>
        <fullName evidence="2">Uncharacterized protein</fullName>
    </submittedName>
</protein>
<evidence type="ECO:0000313" key="2">
    <source>
        <dbReference type="EMBL" id="KAI3538201.1"/>
    </source>
</evidence>
<feature type="compositionally biased region" description="Basic and acidic residues" evidence="1">
    <location>
        <begin position="1"/>
        <end position="18"/>
    </location>
</feature>